<gene>
    <name evidence="11" type="ORF">FGL95_08300</name>
</gene>
<evidence type="ECO:0000256" key="10">
    <source>
        <dbReference type="RuleBase" id="RU003707"/>
    </source>
</evidence>
<comment type="catalytic activity">
    <reaction evidence="7">
        <text>a 4-saturated-(3S)-3-hydroxyacyl-CoA = a (3E)-enoyl-CoA + H2O</text>
        <dbReference type="Rhea" id="RHEA:20724"/>
        <dbReference type="ChEBI" id="CHEBI:15377"/>
        <dbReference type="ChEBI" id="CHEBI:58521"/>
        <dbReference type="ChEBI" id="CHEBI:137480"/>
        <dbReference type="EC" id="4.2.1.17"/>
    </reaction>
</comment>
<comment type="function">
    <text evidence="1">Could possibly oxidize fatty acids using specific components.</text>
</comment>
<dbReference type="InterPro" id="IPR018376">
    <property type="entry name" value="Enoyl-CoA_hyd/isom_CS"/>
</dbReference>
<dbReference type="InterPro" id="IPR014748">
    <property type="entry name" value="Enoyl-CoA_hydra_C"/>
</dbReference>
<dbReference type="SUPFAM" id="SSF52096">
    <property type="entry name" value="ClpP/crotonase"/>
    <property type="match status" value="1"/>
</dbReference>
<evidence type="ECO:0000256" key="5">
    <source>
        <dbReference type="ARBA" id="ARBA00023239"/>
    </source>
</evidence>
<dbReference type="EMBL" id="VCQU01000002">
    <property type="protein sequence ID" value="NMN95033.1"/>
    <property type="molecule type" value="Genomic_DNA"/>
</dbReference>
<comment type="catalytic activity">
    <reaction evidence="6">
        <text>a (3S)-3-hydroxyacyl-CoA = a (2E)-enoyl-CoA + H2O</text>
        <dbReference type="Rhea" id="RHEA:16105"/>
        <dbReference type="ChEBI" id="CHEBI:15377"/>
        <dbReference type="ChEBI" id="CHEBI:57318"/>
        <dbReference type="ChEBI" id="CHEBI:58856"/>
        <dbReference type="EC" id="4.2.1.17"/>
    </reaction>
</comment>
<evidence type="ECO:0000256" key="7">
    <source>
        <dbReference type="ARBA" id="ARBA00023717"/>
    </source>
</evidence>
<dbReference type="Gene3D" id="1.10.12.10">
    <property type="entry name" value="Lyase 2-enoyl-coa Hydratase, Chain A, domain 2"/>
    <property type="match status" value="1"/>
</dbReference>
<dbReference type="PANTHER" id="PTHR43802:SF1">
    <property type="entry name" value="IP11341P-RELATED"/>
    <property type="match status" value="1"/>
</dbReference>
<dbReference type="Gene3D" id="3.90.226.10">
    <property type="entry name" value="2-enoyl-CoA Hydratase, Chain A, domain 1"/>
    <property type="match status" value="1"/>
</dbReference>
<dbReference type="PROSITE" id="PS00166">
    <property type="entry name" value="ENOYL_COA_HYDRATASE"/>
    <property type="match status" value="1"/>
</dbReference>
<dbReference type="FunFam" id="3.90.226.10:FF:000009">
    <property type="entry name" value="Carnitinyl-CoA dehydratase"/>
    <property type="match status" value="1"/>
</dbReference>
<keyword evidence="5" id="KW-0456">Lyase</keyword>
<keyword evidence="12" id="KW-1185">Reference proteome</keyword>
<proteinExistence type="inferred from homology"/>
<evidence type="ECO:0000256" key="6">
    <source>
        <dbReference type="ARBA" id="ARBA00023709"/>
    </source>
</evidence>
<reference evidence="11 12" key="1">
    <citation type="submission" date="2019-05" db="EMBL/GenBank/DDBJ databases">
        <authorList>
            <person name="Lee S.D."/>
        </authorList>
    </citation>
    <scope>NUCLEOTIDE SEQUENCE [LARGE SCALE GENOMIC DNA]</scope>
    <source>
        <strain evidence="11 12">YC2-7</strain>
    </source>
</reference>
<dbReference type="Pfam" id="PF00378">
    <property type="entry name" value="ECH_1"/>
    <property type="match status" value="1"/>
</dbReference>
<accession>A0A848K896</accession>
<protein>
    <recommendedName>
        <fullName evidence="8">Probable enoyl-CoA hydratase EchA17</fullName>
        <ecNumber evidence="3">4.2.1.17</ecNumber>
    </recommendedName>
    <alternativeName>
        <fullName evidence="9">Probable enoyl-CoA hydratase echA17</fullName>
    </alternativeName>
</protein>
<dbReference type="GO" id="GO:0006631">
    <property type="term" value="P:fatty acid metabolic process"/>
    <property type="evidence" value="ECO:0007669"/>
    <property type="project" value="UniProtKB-KW"/>
</dbReference>
<name>A0A848K896_9NOCA</name>
<evidence type="ECO:0000256" key="8">
    <source>
        <dbReference type="ARBA" id="ARBA00039456"/>
    </source>
</evidence>
<keyword evidence="4" id="KW-0443">Lipid metabolism</keyword>
<dbReference type="Proteomes" id="UP000535543">
    <property type="component" value="Unassembled WGS sequence"/>
</dbReference>
<organism evidence="11 12">
    <name type="scientific">Antrihabitans stalactiti</name>
    <dbReference type="NCBI Taxonomy" id="2584121"/>
    <lineage>
        <taxon>Bacteria</taxon>
        <taxon>Bacillati</taxon>
        <taxon>Actinomycetota</taxon>
        <taxon>Actinomycetes</taxon>
        <taxon>Mycobacteriales</taxon>
        <taxon>Nocardiaceae</taxon>
        <taxon>Antrihabitans</taxon>
    </lineage>
</organism>
<dbReference type="NCBIfam" id="NF006100">
    <property type="entry name" value="PRK08252.1"/>
    <property type="match status" value="1"/>
</dbReference>
<dbReference type="GO" id="GO:0004300">
    <property type="term" value="F:enoyl-CoA hydratase activity"/>
    <property type="evidence" value="ECO:0007669"/>
    <property type="project" value="UniProtKB-EC"/>
</dbReference>
<dbReference type="AlphaFoldDB" id="A0A848K896"/>
<sequence>MSTTNDQPAVTLERIGHTALITLNRPDAMNAVNAAVSIALGNALAELAADKDLRVAVVTGAGRAFCAGADLKALASGQNILDADHPERGFAGFVQHFVDKPIIAAVNGFALGGGTEIVLASDLAVISDQAKLGLPEVKRGLVALAGGLIRLPRQIPLKLALEVALTGDPIDAETALRWGLVNRVVPQEQVVETALALAEKIGTNAPLSVQASKRIIYRAAEYGSEWHDDVWSMNMAEFGPVLRSADAMEGPRAFAEKRAPVWRGE</sequence>
<dbReference type="InterPro" id="IPR029045">
    <property type="entry name" value="ClpP/crotonase-like_dom_sf"/>
</dbReference>
<comment type="caution">
    <text evidence="11">The sequence shown here is derived from an EMBL/GenBank/DDBJ whole genome shotgun (WGS) entry which is preliminary data.</text>
</comment>
<evidence type="ECO:0000256" key="2">
    <source>
        <dbReference type="ARBA" id="ARBA00005254"/>
    </source>
</evidence>
<dbReference type="RefSeq" id="WP_169585739.1">
    <property type="nucleotide sequence ID" value="NZ_VCQU01000002.1"/>
</dbReference>
<keyword evidence="4" id="KW-0276">Fatty acid metabolism</keyword>
<dbReference type="EC" id="4.2.1.17" evidence="3"/>
<dbReference type="InterPro" id="IPR001753">
    <property type="entry name" value="Enoyl-CoA_hydra/iso"/>
</dbReference>
<reference evidence="11 12" key="2">
    <citation type="submission" date="2020-06" db="EMBL/GenBank/DDBJ databases">
        <title>Antribacter stalactiti gen. nov., sp. nov., a new member of the family Nacardiaceae isolated from a cave.</title>
        <authorList>
            <person name="Kim I.S."/>
        </authorList>
    </citation>
    <scope>NUCLEOTIDE SEQUENCE [LARGE SCALE GENOMIC DNA]</scope>
    <source>
        <strain evidence="11 12">YC2-7</strain>
    </source>
</reference>
<dbReference type="CDD" id="cd06558">
    <property type="entry name" value="crotonase-like"/>
    <property type="match status" value="1"/>
</dbReference>
<evidence type="ECO:0000256" key="9">
    <source>
        <dbReference type="ARBA" id="ARBA00073436"/>
    </source>
</evidence>
<comment type="similarity">
    <text evidence="2 10">Belongs to the enoyl-CoA hydratase/isomerase family.</text>
</comment>
<evidence type="ECO:0000256" key="4">
    <source>
        <dbReference type="ARBA" id="ARBA00022832"/>
    </source>
</evidence>
<evidence type="ECO:0000256" key="3">
    <source>
        <dbReference type="ARBA" id="ARBA00012076"/>
    </source>
</evidence>
<evidence type="ECO:0000256" key="1">
    <source>
        <dbReference type="ARBA" id="ARBA00002994"/>
    </source>
</evidence>
<dbReference type="PANTHER" id="PTHR43802">
    <property type="entry name" value="ENOYL-COA HYDRATASE"/>
    <property type="match status" value="1"/>
</dbReference>
<evidence type="ECO:0000313" key="12">
    <source>
        <dbReference type="Proteomes" id="UP000535543"/>
    </source>
</evidence>
<evidence type="ECO:0000313" key="11">
    <source>
        <dbReference type="EMBL" id="NMN95033.1"/>
    </source>
</evidence>